<dbReference type="PROSITE" id="PS00444">
    <property type="entry name" value="POLYPRENYL_SYNTHASE_2"/>
    <property type="match status" value="1"/>
</dbReference>
<dbReference type="GO" id="GO:0005272">
    <property type="term" value="F:sodium channel activity"/>
    <property type="evidence" value="ECO:0007669"/>
    <property type="project" value="UniProtKB-KW"/>
</dbReference>
<keyword evidence="8" id="KW-0460">Magnesium</keyword>
<keyword evidence="12 19" id="KW-0472">Membrane</keyword>
<dbReference type="InterPro" id="IPR033749">
    <property type="entry name" value="Polyprenyl_synt_CS"/>
</dbReference>
<evidence type="ECO:0000256" key="5">
    <source>
        <dbReference type="ARBA" id="ARBA00022679"/>
    </source>
</evidence>
<keyword evidence="3 17" id="KW-0813">Transport</keyword>
<evidence type="ECO:0000256" key="16">
    <source>
        <dbReference type="ARBA" id="ARBA00034546"/>
    </source>
</evidence>
<accession>A0A8W8MZ33</accession>
<dbReference type="Proteomes" id="UP000005408">
    <property type="component" value="Unassembled WGS sequence"/>
</dbReference>
<dbReference type="Gene3D" id="2.60.470.10">
    <property type="entry name" value="Acid-sensing ion channels like domains"/>
    <property type="match status" value="1"/>
</dbReference>
<keyword evidence="5" id="KW-0808">Transferase</keyword>
<comment type="cofactor">
    <cofactor evidence="1">
        <name>Mg(2+)</name>
        <dbReference type="ChEBI" id="CHEBI:18420"/>
    </cofactor>
</comment>
<dbReference type="Pfam" id="PF00348">
    <property type="entry name" value="polyprenyl_synt"/>
    <property type="match status" value="1"/>
</dbReference>
<evidence type="ECO:0000313" key="20">
    <source>
        <dbReference type="EnsemblMetazoa" id="G4591.1:cds"/>
    </source>
</evidence>
<keyword evidence="11 17" id="KW-0406">Ion transport</keyword>
<evidence type="ECO:0000256" key="15">
    <source>
        <dbReference type="ARBA" id="ARBA00033740"/>
    </source>
</evidence>
<evidence type="ECO:0000256" key="13">
    <source>
        <dbReference type="ARBA" id="ARBA00023201"/>
    </source>
</evidence>
<dbReference type="InterPro" id="IPR008949">
    <property type="entry name" value="Isoprenoid_synthase_dom_sf"/>
</dbReference>
<sequence>MIPFPIHSQKSDISSENGGDKTIDHGEFNEKENGRQSLRELWWEFLSETTCHGLGKVGSMRRNRLRGILWMVFLITSMSTIIWFLVDEVRSYYSYPYLSKTSLETFKRMPFPAVTICNMGSKNKSRSSKTEKDELYWLSISSMSVFSSKRVNWTDSYYEENGYFEPISLEQELSMGMDVSKFILSSAFDFMGELEFEPILTSLGVCYTWNGDGKATTKMSGSLYNLHLILDINRELYEAGLTTSTGVKLIVHEPGTIADPINQGFTVAPGVSVLASVSKKRFTFLPYPFHAFVEDYCLDTMAPDFINKFHPLPYSVGACKKFCFAEKIFKRCGCVQVGDLGNHSICSKYQISTCYLKEMVRLLYKDVKDDASCDCPHPCEQTTYDVIVSTSQFPSDLFVKTLESHLNMSEERIRSNLLEINLFYDKLYYLWVRQIPKYERIGDVLASIGGQMGLFIGASVLTIMEFIEIIFLLLAGYSNITYRKQHDIGNRETYNNIARLTIANSMNNHNSVPKKAKLDELGEFDKLFPELLECLNEGCSKEKELDKVLSWFKEVSEYNVPHGKKNRGLSVIASLRCFKETLSEEEEKIARILGWCIEWFQAFFLVADDVMDSSITRRGKPCWYKKEGVGLVALNDAIYLECCVYHILRKYCRHKTYYVDIVDLFHQTCMQTVRGQCLDLITAPSGGKVDFTDFTEDRYNTIVKWKTGYYSFYLPVAIAMYMSSITDDDSHERAQHILLHMGRYFQIQDDYLDCYGDPEVIGKIGTDIQENKCSWLVIQALKKATESQREILENNYADTDPSKVQKVKDLYQELKLKELYHEFEEESYTELLTLIENLSGSMPKSVFQGFAKKIYKRDK</sequence>
<feature type="compositionally biased region" description="Basic and acidic residues" evidence="18">
    <location>
        <begin position="18"/>
        <end position="28"/>
    </location>
</feature>
<feature type="transmembrane region" description="Helical" evidence="19">
    <location>
        <begin position="452"/>
        <end position="475"/>
    </location>
</feature>
<dbReference type="GO" id="GO:0004337">
    <property type="term" value="F:(2E,6E)-farnesyl diphosphate synthase activity"/>
    <property type="evidence" value="ECO:0007669"/>
    <property type="project" value="TreeGrafter"/>
</dbReference>
<dbReference type="GO" id="GO:0005737">
    <property type="term" value="C:cytoplasm"/>
    <property type="evidence" value="ECO:0007669"/>
    <property type="project" value="TreeGrafter"/>
</dbReference>
<evidence type="ECO:0000256" key="8">
    <source>
        <dbReference type="ARBA" id="ARBA00022842"/>
    </source>
</evidence>
<dbReference type="PANTHER" id="PTHR11525:SF0">
    <property type="entry name" value="FARNESYL PYROPHOSPHATE SYNTHASE"/>
    <property type="match status" value="1"/>
</dbReference>
<keyword evidence="21" id="KW-1185">Reference proteome</keyword>
<name>A0A8W8MZ33_MAGGI</name>
<dbReference type="PRINTS" id="PR01078">
    <property type="entry name" value="AMINACHANNEL"/>
</dbReference>
<feature type="transmembrane region" description="Helical" evidence="19">
    <location>
        <begin position="68"/>
        <end position="86"/>
    </location>
</feature>
<dbReference type="FunFam" id="1.10.600.10:FF:000021">
    <property type="entry name" value="Farnesyl pyrophosphate synthase"/>
    <property type="match status" value="1"/>
</dbReference>
<feature type="region of interest" description="Disordered" evidence="18">
    <location>
        <begin position="1"/>
        <end position="28"/>
    </location>
</feature>
<dbReference type="SFLD" id="SFLDG01017">
    <property type="entry name" value="Polyprenyl_Transferase_Like"/>
    <property type="match status" value="1"/>
</dbReference>
<protein>
    <recommendedName>
        <fullName evidence="16">Farnesyl pyrophosphate synthase</fullName>
    </recommendedName>
</protein>
<dbReference type="InterPro" id="IPR039702">
    <property type="entry name" value="FPS1-like"/>
</dbReference>
<keyword evidence="10" id="KW-0915">Sodium</keyword>
<keyword evidence="7" id="KW-0479">Metal-binding</keyword>
<dbReference type="GO" id="GO:0045337">
    <property type="term" value="P:farnesyl diphosphate biosynthetic process"/>
    <property type="evidence" value="ECO:0007669"/>
    <property type="project" value="TreeGrafter"/>
</dbReference>
<comment type="similarity">
    <text evidence="17">Belongs to the amiloride-sensitive sodium channel (TC 1.A.6) family.</text>
</comment>
<comment type="pathway">
    <text evidence="15">Pheromone biosynthesis.</text>
</comment>
<evidence type="ECO:0000256" key="4">
    <source>
        <dbReference type="ARBA" id="ARBA00022461"/>
    </source>
</evidence>
<dbReference type="Pfam" id="PF00858">
    <property type="entry name" value="ASC"/>
    <property type="match status" value="1"/>
</dbReference>
<evidence type="ECO:0000313" key="21">
    <source>
        <dbReference type="Proteomes" id="UP000005408"/>
    </source>
</evidence>
<evidence type="ECO:0000256" key="19">
    <source>
        <dbReference type="SAM" id="Phobius"/>
    </source>
</evidence>
<dbReference type="PROSITE" id="PS00723">
    <property type="entry name" value="POLYPRENYL_SYNTHASE_1"/>
    <property type="match status" value="1"/>
</dbReference>
<dbReference type="Gene3D" id="1.10.287.820">
    <property type="entry name" value="Acid-sensing ion channel domain"/>
    <property type="match status" value="1"/>
</dbReference>
<proteinExistence type="inferred from homology"/>
<evidence type="ECO:0000256" key="18">
    <source>
        <dbReference type="SAM" id="MobiDB-lite"/>
    </source>
</evidence>
<dbReference type="InterPro" id="IPR001873">
    <property type="entry name" value="ENaC"/>
</dbReference>
<dbReference type="GO" id="GO:0042811">
    <property type="term" value="P:pheromone biosynthetic process"/>
    <property type="evidence" value="ECO:0007669"/>
    <property type="project" value="UniProtKB-ARBA"/>
</dbReference>
<evidence type="ECO:0000256" key="1">
    <source>
        <dbReference type="ARBA" id="ARBA00001946"/>
    </source>
</evidence>
<keyword evidence="13 17" id="KW-0739">Sodium transport</keyword>
<dbReference type="GO" id="GO:0016020">
    <property type="term" value="C:membrane"/>
    <property type="evidence" value="ECO:0007669"/>
    <property type="project" value="UniProtKB-SubCell"/>
</dbReference>
<dbReference type="SFLD" id="SFLDS00005">
    <property type="entry name" value="Isoprenoid_Synthase_Type_I"/>
    <property type="match status" value="1"/>
</dbReference>
<comment type="subcellular location">
    <subcellularLocation>
        <location evidence="2">Membrane</location>
        <topology evidence="2">Multi-pass membrane protein</topology>
    </subcellularLocation>
</comment>
<dbReference type="SUPFAM" id="SSF48576">
    <property type="entry name" value="Terpenoid synthases"/>
    <property type="match status" value="1"/>
</dbReference>
<keyword evidence="14 17" id="KW-0407">Ion channel</keyword>
<evidence type="ECO:0000256" key="17">
    <source>
        <dbReference type="RuleBase" id="RU000679"/>
    </source>
</evidence>
<dbReference type="CDD" id="cd00685">
    <property type="entry name" value="Trans_IPPS_HT"/>
    <property type="match status" value="1"/>
</dbReference>
<evidence type="ECO:0000256" key="9">
    <source>
        <dbReference type="ARBA" id="ARBA00022989"/>
    </source>
</evidence>
<reference evidence="20" key="1">
    <citation type="submission" date="2022-08" db="UniProtKB">
        <authorList>
            <consortium name="EnsemblMetazoa"/>
        </authorList>
    </citation>
    <scope>IDENTIFICATION</scope>
    <source>
        <strain evidence="20">05x7-T-G4-1.051#20</strain>
    </source>
</reference>
<dbReference type="EnsemblMetazoa" id="G4591.1">
    <property type="protein sequence ID" value="G4591.1:cds"/>
    <property type="gene ID" value="G4591"/>
</dbReference>
<evidence type="ECO:0000256" key="3">
    <source>
        <dbReference type="ARBA" id="ARBA00022448"/>
    </source>
</evidence>
<dbReference type="Gene3D" id="1.10.600.10">
    <property type="entry name" value="Farnesyl Diphosphate Synthase"/>
    <property type="match status" value="1"/>
</dbReference>
<organism evidence="20 21">
    <name type="scientific">Magallana gigas</name>
    <name type="common">Pacific oyster</name>
    <name type="synonym">Crassostrea gigas</name>
    <dbReference type="NCBI Taxonomy" id="29159"/>
    <lineage>
        <taxon>Eukaryota</taxon>
        <taxon>Metazoa</taxon>
        <taxon>Spiralia</taxon>
        <taxon>Lophotrochozoa</taxon>
        <taxon>Mollusca</taxon>
        <taxon>Bivalvia</taxon>
        <taxon>Autobranchia</taxon>
        <taxon>Pteriomorphia</taxon>
        <taxon>Ostreida</taxon>
        <taxon>Ostreoidea</taxon>
        <taxon>Ostreidae</taxon>
        <taxon>Magallana</taxon>
    </lineage>
</organism>
<evidence type="ECO:0000256" key="2">
    <source>
        <dbReference type="ARBA" id="ARBA00004141"/>
    </source>
</evidence>
<keyword evidence="9 19" id="KW-1133">Transmembrane helix</keyword>
<evidence type="ECO:0000256" key="10">
    <source>
        <dbReference type="ARBA" id="ARBA00023053"/>
    </source>
</evidence>
<evidence type="ECO:0000256" key="11">
    <source>
        <dbReference type="ARBA" id="ARBA00023065"/>
    </source>
</evidence>
<dbReference type="GO" id="GO:0046872">
    <property type="term" value="F:metal ion binding"/>
    <property type="evidence" value="ECO:0007669"/>
    <property type="project" value="UniProtKB-KW"/>
</dbReference>
<dbReference type="AlphaFoldDB" id="A0A8W8MZ33"/>
<dbReference type="GO" id="GO:0004161">
    <property type="term" value="F:dimethylallyltranstransferase activity"/>
    <property type="evidence" value="ECO:0007669"/>
    <property type="project" value="TreeGrafter"/>
</dbReference>
<dbReference type="PANTHER" id="PTHR11525">
    <property type="entry name" value="FARNESYL-PYROPHOSPHATE SYNTHETASE"/>
    <property type="match status" value="1"/>
</dbReference>
<keyword evidence="6 17" id="KW-0812">Transmembrane</keyword>
<evidence type="ECO:0000256" key="6">
    <source>
        <dbReference type="ARBA" id="ARBA00022692"/>
    </source>
</evidence>
<evidence type="ECO:0000256" key="7">
    <source>
        <dbReference type="ARBA" id="ARBA00022723"/>
    </source>
</evidence>
<evidence type="ECO:0000256" key="12">
    <source>
        <dbReference type="ARBA" id="ARBA00023136"/>
    </source>
</evidence>
<evidence type="ECO:0000256" key="14">
    <source>
        <dbReference type="ARBA" id="ARBA00023303"/>
    </source>
</evidence>
<keyword evidence="4 17" id="KW-0894">Sodium channel</keyword>
<dbReference type="InterPro" id="IPR000092">
    <property type="entry name" value="Polyprenyl_synt"/>
</dbReference>